<evidence type="ECO:0000313" key="3">
    <source>
        <dbReference type="Proteomes" id="UP001221757"/>
    </source>
</evidence>
<dbReference type="Proteomes" id="UP001221757">
    <property type="component" value="Unassembled WGS sequence"/>
</dbReference>
<comment type="caution">
    <text evidence="2">The sequence shown here is derived from an EMBL/GenBank/DDBJ whole genome shotgun (WGS) entry which is preliminary data.</text>
</comment>
<name>A0AAD7D229_MYCRO</name>
<feature type="compositionally biased region" description="Basic and acidic residues" evidence="1">
    <location>
        <begin position="30"/>
        <end position="39"/>
    </location>
</feature>
<accession>A0AAD7D229</accession>
<evidence type="ECO:0000256" key="1">
    <source>
        <dbReference type="SAM" id="MobiDB-lite"/>
    </source>
</evidence>
<gene>
    <name evidence="2" type="ORF">B0H17DRAFT_1082126</name>
</gene>
<dbReference type="AlphaFoldDB" id="A0AAD7D229"/>
<evidence type="ECO:0000313" key="2">
    <source>
        <dbReference type="EMBL" id="KAJ7674336.1"/>
    </source>
</evidence>
<feature type="compositionally biased region" description="Pro residues" evidence="1">
    <location>
        <begin position="48"/>
        <end position="57"/>
    </location>
</feature>
<proteinExistence type="predicted"/>
<keyword evidence="3" id="KW-1185">Reference proteome</keyword>
<dbReference type="EMBL" id="JARKIE010000155">
    <property type="protein sequence ID" value="KAJ7674336.1"/>
    <property type="molecule type" value="Genomic_DNA"/>
</dbReference>
<feature type="region of interest" description="Disordered" evidence="1">
    <location>
        <begin position="1"/>
        <end position="57"/>
    </location>
</feature>
<sequence>MPPVATTDQRFTRPPRHEAAHVGRSGSARTPHEPDELRKPSMRRASYPPRPATPLPR</sequence>
<protein>
    <submittedName>
        <fullName evidence="2">Uncharacterized protein</fullName>
    </submittedName>
</protein>
<reference evidence="2" key="1">
    <citation type="submission" date="2023-03" db="EMBL/GenBank/DDBJ databases">
        <title>Massive genome expansion in bonnet fungi (Mycena s.s.) driven by repeated elements and novel gene families across ecological guilds.</title>
        <authorList>
            <consortium name="Lawrence Berkeley National Laboratory"/>
            <person name="Harder C.B."/>
            <person name="Miyauchi S."/>
            <person name="Viragh M."/>
            <person name="Kuo A."/>
            <person name="Thoen E."/>
            <person name="Andreopoulos B."/>
            <person name="Lu D."/>
            <person name="Skrede I."/>
            <person name="Drula E."/>
            <person name="Henrissat B."/>
            <person name="Morin E."/>
            <person name="Kohler A."/>
            <person name="Barry K."/>
            <person name="LaButti K."/>
            <person name="Morin E."/>
            <person name="Salamov A."/>
            <person name="Lipzen A."/>
            <person name="Mereny Z."/>
            <person name="Hegedus B."/>
            <person name="Baldrian P."/>
            <person name="Stursova M."/>
            <person name="Weitz H."/>
            <person name="Taylor A."/>
            <person name="Grigoriev I.V."/>
            <person name="Nagy L.G."/>
            <person name="Martin F."/>
            <person name="Kauserud H."/>
        </authorList>
    </citation>
    <scope>NUCLEOTIDE SEQUENCE</scope>
    <source>
        <strain evidence="2">CBHHK067</strain>
    </source>
</reference>
<organism evidence="2 3">
    <name type="scientific">Mycena rosella</name>
    <name type="common">Pink bonnet</name>
    <name type="synonym">Agaricus rosellus</name>
    <dbReference type="NCBI Taxonomy" id="1033263"/>
    <lineage>
        <taxon>Eukaryota</taxon>
        <taxon>Fungi</taxon>
        <taxon>Dikarya</taxon>
        <taxon>Basidiomycota</taxon>
        <taxon>Agaricomycotina</taxon>
        <taxon>Agaricomycetes</taxon>
        <taxon>Agaricomycetidae</taxon>
        <taxon>Agaricales</taxon>
        <taxon>Marasmiineae</taxon>
        <taxon>Mycenaceae</taxon>
        <taxon>Mycena</taxon>
    </lineage>
</organism>